<evidence type="ECO:0000256" key="1">
    <source>
        <dbReference type="SAM" id="MobiDB-lite"/>
    </source>
</evidence>
<feature type="compositionally biased region" description="Basic and acidic residues" evidence="1">
    <location>
        <begin position="367"/>
        <end position="378"/>
    </location>
</feature>
<feature type="compositionally biased region" description="Polar residues" evidence="1">
    <location>
        <begin position="379"/>
        <end position="392"/>
    </location>
</feature>
<protein>
    <submittedName>
        <fullName evidence="3">Mediator of RNA polymerase II transcription subunit 29</fullName>
    </submittedName>
</protein>
<feature type="region of interest" description="Disordered" evidence="1">
    <location>
        <begin position="423"/>
        <end position="589"/>
    </location>
</feature>
<evidence type="ECO:0000313" key="3">
    <source>
        <dbReference type="RefSeq" id="XP_025828980.1"/>
    </source>
</evidence>
<accession>A0A7F5QVA7</accession>
<feature type="compositionally biased region" description="Low complexity" evidence="1">
    <location>
        <begin position="471"/>
        <end position="486"/>
    </location>
</feature>
<dbReference type="OrthoDB" id="6434376at2759"/>
<reference evidence="3" key="1">
    <citation type="submission" date="2025-08" db="UniProtKB">
        <authorList>
            <consortium name="RefSeq"/>
        </authorList>
    </citation>
    <scope>IDENTIFICATION</scope>
    <source>
        <tissue evidence="3">Entire body</tissue>
    </source>
</reference>
<feature type="compositionally biased region" description="Polar residues" evidence="1">
    <location>
        <begin position="527"/>
        <end position="578"/>
    </location>
</feature>
<dbReference type="AlphaFoldDB" id="A0A7F5QVA7"/>
<feature type="compositionally biased region" description="Polar residues" evidence="1">
    <location>
        <begin position="437"/>
        <end position="448"/>
    </location>
</feature>
<feature type="compositionally biased region" description="Polar residues" evidence="1">
    <location>
        <begin position="172"/>
        <end position="182"/>
    </location>
</feature>
<dbReference type="GeneID" id="108744528"/>
<dbReference type="PANTHER" id="PTHR22933">
    <property type="entry name" value="FI18007P1-RELATED"/>
    <property type="match status" value="1"/>
</dbReference>
<organism evidence="2 3">
    <name type="scientific">Agrilus planipennis</name>
    <name type="common">Emerald ash borer</name>
    <name type="synonym">Agrilus marcopoli</name>
    <dbReference type="NCBI Taxonomy" id="224129"/>
    <lineage>
        <taxon>Eukaryota</taxon>
        <taxon>Metazoa</taxon>
        <taxon>Ecdysozoa</taxon>
        <taxon>Arthropoda</taxon>
        <taxon>Hexapoda</taxon>
        <taxon>Insecta</taxon>
        <taxon>Pterygota</taxon>
        <taxon>Neoptera</taxon>
        <taxon>Endopterygota</taxon>
        <taxon>Coleoptera</taxon>
        <taxon>Polyphaga</taxon>
        <taxon>Elateriformia</taxon>
        <taxon>Buprestoidea</taxon>
        <taxon>Buprestidae</taxon>
        <taxon>Agrilinae</taxon>
        <taxon>Agrilus</taxon>
    </lineage>
</organism>
<gene>
    <name evidence="3" type="primary">LOC108744528</name>
</gene>
<name>A0A7F5QVA7_AGRPL</name>
<dbReference type="Proteomes" id="UP000192223">
    <property type="component" value="Unplaced"/>
</dbReference>
<feature type="compositionally biased region" description="Polar residues" evidence="1">
    <location>
        <begin position="239"/>
        <end position="255"/>
    </location>
</feature>
<keyword evidence="2" id="KW-1185">Reference proteome</keyword>
<dbReference type="InterPro" id="IPR052976">
    <property type="entry name" value="Scoloptoxin-like"/>
</dbReference>
<dbReference type="KEGG" id="apln:108744528"/>
<sequence length="620" mass="70735">MRLFSTVGVRIANMRGTGLIALIVILGSLGTPSYQFLNNRPHPTYSLENMPDTEFTCRGKVLGGYYADLDTECQMFHICVKVSGVGVSKLNQIILTGFESKAVRYGDDEDVFALQRAETGDIRLNQEKESEKVNQQPEPRPFRKTTPKQQVKNNNSYRNNNENNNERDIFKGSSSGHYFNNRNNGKEYDEDYDDGNYNANQNGDRFQTRKVNRKPVQNQYSNNNNNNNNNQGEDRTSSTRRPTGFVNNFAGSSYVPTTPRPKTTTSATYKQNNQQNYNNNSPTQYTVSTPAPFRQTQQYNNANRRTTPSRQEDAYTENYPKQKSTKERENYPTTAAGTTFNNQKYYNTQYKTRTTETENYPSTARFENQKQKAPKKTENYPTTFAPKNNNVQQKSTFTNTQTTYDNLPTTFSPRTNAAFAQIAQQTTSKQQQNNNSVTPTQYTPQNYFNRQTTNTDNRNTQPLNQKAPANTQQQTQTTQFTQYTPTVPKVTTKYYPTTQPPRFSNRYDETQYDDTSSDSKEEFLSAAHSTNIANSRNELQKTQKSTAPTTTQKPKPFSLTTSKSVPQVTQTLSSQGSQPDAPKKKPKDYDYAYYDTNVSEGEDYDVHAVADIKKSDNKKQ</sequence>
<dbReference type="CTD" id="116176296"/>
<dbReference type="InParanoid" id="A0A7F5QVA7"/>
<feature type="compositionally biased region" description="Low complexity" evidence="1">
    <location>
        <begin position="449"/>
        <end position="461"/>
    </location>
</feature>
<feature type="compositionally biased region" description="Basic and acidic residues" evidence="1">
    <location>
        <begin position="122"/>
        <end position="132"/>
    </location>
</feature>
<evidence type="ECO:0000313" key="2">
    <source>
        <dbReference type="Proteomes" id="UP000192223"/>
    </source>
</evidence>
<feature type="compositionally biased region" description="Low complexity" evidence="1">
    <location>
        <begin position="153"/>
        <end position="163"/>
    </location>
</feature>
<feature type="compositionally biased region" description="Polar residues" evidence="1">
    <location>
        <begin position="281"/>
        <end position="309"/>
    </location>
</feature>
<proteinExistence type="predicted"/>
<feature type="compositionally biased region" description="Polar residues" evidence="1">
    <location>
        <begin position="331"/>
        <end position="366"/>
    </location>
</feature>
<dbReference type="RefSeq" id="XP_025828980.1">
    <property type="nucleotide sequence ID" value="XM_025973195.1"/>
</dbReference>
<feature type="compositionally biased region" description="Low complexity" evidence="1">
    <location>
        <begin position="424"/>
        <end position="436"/>
    </location>
</feature>
<dbReference type="PANTHER" id="PTHR22933:SF47">
    <property type="entry name" value="CPAP1-I"/>
    <property type="match status" value="1"/>
</dbReference>
<feature type="region of interest" description="Disordered" evidence="1">
    <location>
        <begin position="122"/>
        <end position="392"/>
    </location>
</feature>
<feature type="compositionally biased region" description="Low complexity" evidence="1">
    <location>
        <begin position="256"/>
        <end position="280"/>
    </location>
</feature>